<accession>A0ABW2TA44</accession>
<organism evidence="4 5">
    <name type="scientific">Streptosporangium amethystogenes subsp. fukuiense</name>
    <dbReference type="NCBI Taxonomy" id="698418"/>
    <lineage>
        <taxon>Bacteria</taxon>
        <taxon>Bacillati</taxon>
        <taxon>Actinomycetota</taxon>
        <taxon>Actinomycetes</taxon>
        <taxon>Streptosporangiales</taxon>
        <taxon>Streptosporangiaceae</taxon>
        <taxon>Streptosporangium</taxon>
    </lineage>
</organism>
<evidence type="ECO:0000256" key="1">
    <source>
        <dbReference type="ARBA" id="ARBA00006129"/>
    </source>
</evidence>
<dbReference type="InterPro" id="IPR051338">
    <property type="entry name" value="NodU/CmcH_Carbamoyltrnsfr"/>
</dbReference>
<dbReference type="Proteomes" id="UP001596514">
    <property type="component" value="Unassembled WGS sequence"/>
</dbReference>
<dbReference type="Gene3D" id="3.30.420.40">
    <property type="match status" value="1"/>
</dbReference>
<protein>
    <submittedName>
        <fullName evidence="4">Carbamoyltransferase N-terminal domain-containing protein</fullName>
    </submittedName>
</protein>
<dbReference type="Gene3D" id="3.90.870.20">
    <property type="entry name" value="Carbamoyltransferase, C-terminal domain"/>
    <property type="match status" value="1"/>
</dbReference>
<keyword evidence="5" id="KW-1185">Reference proteome</keyword>
<reference evidence="5" key="1">
    <citation type="journal article" date="2019" name="Int. J. Syst. Evol. Microbiol.">
        <title>The Global Catalogue of Microorganisms (GCM) 10K type strain sequencing project: providing services to taxonomists for standard genome sequencing and annotation.</title>
        <authorList>
            <consortium name="The Broad Institute Genomics Platform"/>
            <consortium name="The Broad Institute Genome Sequencing Center for Infectious Disease"/>
            <person name="Wu L."/>
            <person name="Ma J."/>
        </authorList>
    </citation>
    <scope>NUCLEOTIDE SEQUENCE [LARGE SCALE GENOMIC DNA]</scope>
    <source>
        <strain evidence="5">JCM 10083</strain>
    </source>
</reference>
<feature type="domain" description="Carbamoyltransferase C-terminal" evidence="3">
    <location>
        <begin position="405"/>
        <end position="541"/>
    </location>
</feature>
<name>A0ABW2TA44_9ACTN</name>
<dbReference type="PANTHER" id="PTHR34847:SF1">
    <property type="entry name" value="NODULATION PROTEIN U"/>
    <property type="match status" value="1"/>
</dbReference>
<comment type="similarity">
    <text evidence="1">Belongs to the NodU/CmcH family.</text>
</comment>
<dbReference type="PANTHER" id="PTHR34847">
    <property type="entry name" value="NODULATION PROTEIN U"/>
    <property type="match status" value="1"/>
</dbReference>
<dbReference type="RefSeq" id="WP_343963196.1">
    <property type="nucleotide sequence ID" value="NZ_BAAAGK010000016.1"/>
</dbReference>
<dbReference type="InterPro" id="IPR031730">
    <property type="entry name" value="Carbam_trans_C"/>
</dbReference>
<feature type="domain" description="Carbamoyltransferase" evidence="2">
    <location>
        <begin position="5"/>
        <end position="349"/>
    </location>
</feature>
<evidence type="ECO:0000313" key="5">
    <source>
        <dbReference type="Proteomes" id="UP001596514"/>
    </source>
</evidence>
<gene>
    <name evidence="4" type="ORF">ACFQVD_33935</name>
</gene>
<sequence>MITAGLKLTKSGGLALIRDGRLEFNIEIQQLDNNPRYSGVRDLETLPKLLAARGYDVDDVDEWVVDGWAGTKSGRVLDVEVAPYLETESAPDPALTGHRGTVLLGGKPRPYTSYPHVTSHIAAAYCTSPFARRGEPAMVLVWDDDAFPRLYHVDEGGRIEAGGALFPLIGDVYAMATRHFGPFPRESGEGGEGEPGPRAAGNLMAYIAMGTVKDEIQAVLRTLFHEHFEADTPRAREYRQAVVGCGGGAEPSHRYVHAYLGELRERMDRLGVGDADVLAGLHDFVEKLLVERLVSRIREWRGDGPFDLCFAGGCALNTKWNSALRAEPAIREMWVPPFPDDSGSAIGAAAAHLGRAGGLRPLDWNLRAGPAPVRHPHLPPGWSVSPCRPEELARLLHLTGRPAIVLSGRAKLGPQALGSRSILAPAVDPGMRRLLNEVKQRDGHRPVTPICLADRARDVFDPGTPDPYALFEHRLRPEWVDRIPAVQHLDGTTRLQTVSVDDDPTLTVILREYHKWSGIPVLCGTSAGLNGSGFFPDVVSAMRWGRIDIIWSDGVLYRRVRNGSE</sequence>
<dbReference type="Pfam" id="PF02543">
    <property type="entry name" value="Carbam_trans_N"/>
    <property type="match status" value="1"/>
</dbReference>
<dbReference type="Pfam" id="PF16861">
    <property type="entry name" value="Carbam_trans_C"/>
    <property type="match status" value="1"/>
</dbReference>
<proteinExistence type="inferred from homology"/>
<dbReference type="InterPro" id="IPR003696">
    <property type="entry name" value="Carbtransf_dom"/>
</dbReference>
<comment type="caution">
    <text evidence="4">The sequence shown here is derived from an EMBL/GenBank/DDBJ whole genome shotgun (WGS) entry which is preliminary data.</text>
</comment>
<evidence type="ECO:0000313" key="4">
    <source>
        <dbReference type="EMBL" id="MFC7605122.1"/>
    </source>
</evidence>
<evidence type="ECO:0000259" key="2">
    <source>
        <dbReference type="Pfam" id="PF02543"/>
    </source>
</evidence>
<evidence type="ECO:0000259" key="3">
    <source>
        <dbReference type="Pfam" id="PF16861"/>
    </source>
</evidence>
<dbReference type="InterPro" id="IPR038152">
    <property type="entry name" value="Carbam_trans_C_sf"/>
</dbReference>
<dbReference type="EMBL" id="JBHTEE010000001">
    <property type="protein sequence ID" value="MFC7605122.1"/>
    <property type="molecule type" value="Genomic_DNA"/>
</dbReference>